<reference evidence="1 2" key="1">
    <citation type="submission" date="2019-05" db="EMBL/GenBank/DDBJ databases">
        <authorList>
            <person name="Hammer B.W."/>
            <person name="Chiaro A."/>
            <person name="Dufresne J."/>
            <person name="Kristler A."/>
            <person name="Kuo C.N."/>
            <person name="Ozcan Z."/>
            <person name="Pasmanik V."/>
            <person name="Shin J."/>
            <person name="Stephens K.N."/>
            <person name="Butela K.A."/>
            <person name="Garlena R.A."/>
            <person name="Russell D.A."/>
            <person name="Pope W.H."/>
            <person name="Jacobs-Sera D."/>
            <person name="Hatfull G.F."/>
        </authorList>
    </citation>
    <scope>NUCLEOTIDE SEQUENCE [LARGE SCALE GENOMIC DNA]</scope>
</reference>
<evidence type="ECO:0000313" key="1">
    <source>
        <dbReference type="EMBL" id="QDH93220.1"/>
    </source>
</evidence>
<accession>A0A514DHY0</accession>
<keyword evidence="2" id="KW-1185">Reference proteome</keyword>
<sequence>MTLTILGVDPSLAATGLAKLTIDNTTVLGDGLSDPDFQNLVQVQTVTVHSSGGTKDTPRQRRLRVQGIRRQILRAAQGVDLVVIETPYHNREQHQAALMDRSWLWGSTLDGLAAADTPVAHAAVQKVKHIATGKGSGAGTDKTAVAAGMVRMWGDRINPHGDNEFDALALATIGGIKMARHRLPIRVLDRHLELVAGIDWADLEQHQRDHEWMNS</sequence>
<gene>
    <name evidence="1" type="primary">67</name>
    <name evidence="1" type="ORF">SEA_ZIPP_67</name>
</gene>
<dbReference type="InterPro" id="IPR012337">
    <property type="entry name" value="RNaseH-like_sf"/>
</dbReference>
<dbReference type="RefSeq" id="YP_010002816.1">
    <property type="nucleotide sequence ID" value="NC_053248.1"/>
</dbReference>
<proteinExistence type="predicted"/>
<dbReference type="Proteomes" id="UP000316610">
    <property type="component" value="Segment"/>
</dbReference>
<name>A0A514DHY0_9CAUD</name>
<dbReference type="Gene3D" id="3.30.420.10">
    <property type="entry name" value="Ribonuclease H-like superfamily/Ribonuclease H"/>
    <property type="match status" value="1"/>
</dbReference>
<dbReference type="GO" id="GO:0003676">
    <property type="term" value="F:nucleic acid binding"/>
    <property type="evidence" value="ECO:0007669"/>
    <property type="project" value="InterPro"/>
</dbReference>
<dbReference type="GeneID" id="63027369"/>
<dbReference type="InterPro" id="IPR036397">
    <property type="entry name" value="RNaseH_sf"/>
</dbReference>
<protein>
    <submittedName>
        <fullName evidence="1">RuvC-like resolvase</fullName>
    </submittedName>
</protein>
<dbReference type="KEGG" id="vg:63027369"/>
<dbReference type="SUPFAM" id="SSF53098">
    <property type="entry name" value="Ribonuclease H-like"/>
    <property type="match status" value="1"/>
</dbReference>
<organism evidence="1 2">
    <name type="scientific">Gordonia phage Zipp</name>
    <dbReference type="NCBI Taxonomy" id="2591212"/>
    <lineage>
        <taxon>Viruses</taxon>
        <taxon>Duplodnaviria</taxon>
        <taxon>Heunggongvirae</taxon>
        <taxon>Uroviricota</taxon>
        <taxon>Caudoviricetes</taxon>
        <taxon>Stackebrandtviridae</taxon>
        <taxon>Schenleyvirinae</taxon>
        <taxon>Zitchvirus</taxon>
        <taxon>Zitchvirus zipp</taxon>
    </lineage>
</organism>
<dbReference type="EMBL" id="MK937607">
    <property type="protein sequence ID" value="QDH93220.1"/>
    <property type="molecule type" value="Genomic_DNA"/>
</dbReference>
<evidence type="ECO:0000313" key="2">
    <source>
        <dbReference type="Proteomes" id="UP000316610"/>
    </source>
</evidence>